<dbReference type="PANTHER" id="PTHR43546:SF9">
    <property type="entry name" value="L-ASCORBATE-6-PHOSPHATE LACTONASE ULAG-RELATED"/>
    <property type="match status" value="1"/>
</dbReference>
<dbReference type="OrthoDB" id="9789133at2"/>
<proteinExistence type="predicted"/>
<reference evidence="3 4" key="1">
    <citation type="submission" date="2018-04" db="EMBL/GenBank/DDBJ databases">
        <title>Genomic Encyclopedia of Archaeal and Bacterial Type Strains, Phase II (KMG-II): from individual species to whole genera.</title>
        <authorList>
            <person name="Goeker M."/>
        </authorList>
    </citation>
    <scope>NUCLEOTIDE SEQUENCE [LARGE SCALE GENOMIC DNA]</scope>
    <source>
        <strain evidence="3 4">DSM 18806</strain>
    </source>
</reference>
<dbReference type="InterPro" id="IPR050114">
    <property type="entry name" value="UPF0173_UPF0282_UlaG_hydrolase"/>
</dbReference>
<keyword evidence="4" id="KW-1185">Reference proteome</keyword>
<dbReference type="GO" id="GO:0016787">
    <property type="term" value="F:hydrolase activity"/>
    <property type="evidence" value="ECO:0007669"/>
    <property type="project" value="UniProtKB-KW"/>
</dbReference>
<evidence type="ECO:0000259" key="2">
    <source>
        <dbReference type="Pfam" id="PF12706"/>
    </source>
</evidence>
<dbReference type="Gene3D" id="3.60.15.10">
    <property type="entry name" value="Ribonuclease Z/Hydroxyacylglutathione hydrolase-like"/>
    <property type="match status" value="1"/>
</dbReference>
<feature type="domain" description="Metallo-beta-lactamase" evidence="2">
    <location>
        <begin position="45"/>
        <end position="225"/>
    </location>
</feature>
<gene>
    <name evidence="3" type="ORF">C8U37_11289</name>
</gene>
<dbReference type="AlphaFoldDB" id="A0A2T5IJ30"/>
<name>A0A2T5IJ30_9LACT</name>
<comment type="caution">
    <text evidence="3">The sequence shown here is derived from an EMBL/GenBank/DDBJ whole genome shotgun (WGS) entry which is preliminary data.</text>
</comment>
<accession>A0A2T5IJ30</accession>
<evidence type="ECO:0000313" key="4">
    <source>
        <dbReference type="Proteomes" id="UP000244161"/>
    </source>
</evidence>
<organism evidence="3 4">
    <name type="scientific">Trichococcus patagoniensis</name>
    <dbReference type="NCBI Taxonomy" id="382641"/>
    <lineage>
        <taxon>Bacteria</taxon>
        <taxon>Bacillati</taxon>
        <taxon>Bacillota</taxon>
        <taxon>Bacilli</taxon>
        <taxon>Lactobacillales</taxon>
        <taxon>Carnobacteriaceae</taxon>
        <taxon>Trichococcus</taxon>
    </lineage>
</organism>
<dbReference type="Proteomes" id="UP000244161">
    <property type="component" value="Unassembled WGS sequence"/>
</dbReference>
<dbReference type="InterPro" id="IPR001279">
    <property type="entry name" value="Metallo-B-lactamas"/>
</dbReference>
<dbReference type="InterPro" id="IPR036866">
    <property type="entry name" value="RibonucZ/Hydroxyglut_hydro"/>
</dbReference>
<keyword evidence="1" id="KW-0378">Hydrolase</keyword>
<dbReference type="PANTHER" id="PTHR43546">
    <property type="entry name" value="UPF0173 METAL-DEPENDENT HYDROLASE MJ1163-RELATED"/>
    <property type="match status" value="1"/>
</dbReference>
<evidence type="ECO:0000256" key="1">
    <source>
        <dbReference type="ARBA" id="ARBA00022801"/>
    </source>
</evidence>
<dbReference type="EMBL" id="QAOM01000012">
    <property type="protein sequence ID" value="PTQ83819.1"/>
    <property type="molecule type" value="Genomic_DNA"/>
</dbReference>
<protein>
    <submittedName>
        <fullName evidence="3">L-ascorbate metabolism protein UlaG (Beta-lactamase superfamily)</fullName>
    </submittedName>
</protein>
<dbReference type="Pfam" id="PF12706">
    <property type="entry name" value="Lactamase_B_2"/>
    <property type="match status" value="1"/>
</dbReference>
<evidence type="ECO:0000313" key="3">
    <source>
        <dbReference type="EMBL" id="PTQ83819.1"/>
    </source>
</evidence>
<dbReference type="SUPFAM" id="SSF56281">
    <property type="entry name" value="Metallo-hydrolase/oxidoreductase"/>
    <property type="match status" value="1"/>
</dbReference>
<dbReference type="RefSeq" id="WP_108033017.1">
    <property type="nucleotide sequence ID" value="NZ_QAOM01000012.1"/>
</dbReference>
<sequence length="270" mass="30214">MTEKQFQATPPATRSFGPEAFGAAEGTTLRWLGNSGLFINTRGTQIMVDPVLEGFDMPLLIDMPIKPEEVPHLDAMLITHADNDHFSRITLKKVADVCASYHGPHYVAELLEEEGIPAVGHDIHDSFNIGKVKVTVTPADHAWQNERKKYNRIFKFEDFCGFWIETEDGTIWIPGDSRLLPEQLEMPQPDVIFFDFSDNSWHIGFDNAVKLANTYPKAALILQHWGTVDAPTLDVFNGNPEDLMGVVDNPERIHVLAAGEAFTLNKTIES</sequence>